<feature type="transmembrane region" description="Helical" evidence="1">
    <location>
        <begin position="39"/>
        <end position="60"/>
    </location>
</feature>
<dbReference type="Proteomes" id="UP000240987">
    <property type="component" value="Unassembled WGS sequence"/>
</dbReference>
<dbReference type="EMBL" id="PYMJ01000004">
    <property type="protein sequence ID" value="PSU50205.1"/>
    <property type="molecule type" value="Genomic_DNA"/>
</dbReference>
<name>A0A2T3JMF7_9GAMM</name>
<gene>
    <name evidence="2" type="ORF">C9J12_05590</name>
</gene>
<keyword evidence="1" id="KW-1133">Transmembrane helix</keyword>
<keyword evidence="1" id="KW-0472">Membrane</keyword>
<reference evidence="2 3" key="1">
    <citation type="submission" date="2018-01" db="EMBL/GenBank/DDBJ databases">
        <title>Whole genome sequencing of Histamine producing bacteria.</title>
        <authorList>
            <person name="Butler K."/>
        </authorList>
    </citation>
    <scope>NUCLEOTIDE SEQUENCE [LARGE SCALE GENOMIC DNA]</scope>
    <source>
        <strain evidence="2 3">JCM 12947</strain>
    </source>
</reference>
<evidence type="ECO:0000313" key="3">
    <source>
        <dbReference type="Proteomes" id="UP000240987"/>
    </source>
</evidence>
<keyword evidence="1" id="KW-0812">Transmembrane</keyword>
<protein>
    <submittedName>
        <fullName evidence="2">Uncharacterized protein</fullName>
    </submittedName>
</protein>
<comment type="caution">
    <text evidence="2">The sequence shown here is derived from an EMBL/GenBank/DDBJ whole genome shotgun (WGS) entry which is preliminary data.</text>
</comment>
<accession>A0A2T3JMF7</accession>
<feature type="transmembrane region" description="Helical" evidence="1">
    <location>
        <begin position="12"/>
        <end position="33"/>
    </location>
</feature>
<sequence>MNIGFKRKMVISWIASSIFLTMTFTVTSAFWIVKSGYGLWNVVSMLIVIANVYNIINVFAHYKSLNSNSLALEFDGDGMTINAPFSLNMKVKWADIVDVKYHSSSRVPYKIYVRNAKTYLNELNGMIRIYFTITDILRGTPFIINMYTIDGEAYELTDIISRYKQINDNDFYSDDINIR</sequence>
<evidence type="ECO:0000256" key="1">
    <source>
        <dbReference type="SAM" id="Phobius"/>
    </source>
</evidence>
<keyword evidence="3" id="KW-1185">Reference proteome</keyword>
<evidence type="ECO:0000313" key="2">
    <source>
        <dbReference type="EMBL" id="PSU50205.1"/>
    </source>
</evidence>
<dbReference type="AlphaFoldDB" id="A0A2T3JMF7"/>
<organism evidence="2 3">
    <name type="scientific">Photobacterium frigidiphilum</name>
    <dbReference type="NCBI Taxonomy" id="264736"/>
    <lineage>
        <taxon>Bacteria</taxon>
        <taxon>Pseudomonadati</taxon>
        <taxon>Pseudomonadota</taxon>
        <taxon>Gammaproteobacteria</taxon>
        <taxon>Vibrionales</taxon>
        <taxon>Vibrionaceae</taxon>
        <taxon>Photobacterium</taxon>
    </lineage>
</organism>
<proteinExistence type="predicted"/>
<dbReference type="RefSeq" id="WP_107241818.1">
    <property type="nucleotide sequence ID" value="NZ_PYMJ01000004.1"/>
</dbReference>